<proteinExistence type="predicted"/>
<dbReference type="Gene3D" id="3.30.40.190">
    <property type="match status" value="1"/>
</dbReference>
<sequence>MLQRRQQPRQTSGIDYSALAIPKGGKVGRVKPGRYVNPKHIASLHDYCCCLAGLGECDGPVEVHHLLNPWVGIRGAGRRSDDRNGIPFCFGHHRGRNGVHRRGDEDAFFREKTGFPEFGRRQAEELWKNSDFWECVP</sequence>
<evidence type="ECO:0000313" key="1">
    <source>
        <dbReference type="EMBL" id="MFC5353493.1"/>
    </source>
</evidence>
<accession>A0ABW0FZC1</accession>
<dbReference type="EMBL" id="JBHSLC010000002">
    <property type="protein sequence ID" value="MFC5353493.1"/>
    <property type="molecule type" value="Genomic_DNA"/>
</dbReference>
<gene>
    <name evidence="1" type="ORF">ACFPMG_00610</name>
</gene>
<organism evidence="1 2">
    <name type="scientific">Azospirillum himalayense</name>
    <dbReference type="NCBI Taxonomy" id="654847"/>
    <lineage>
        <taxon>Bacteria</taxon>
        <taxon>Pseudomonadati</taxon>
        <taxon>Pseudomonadota</taxon>
        <taxon>Alphaproteobacteria</taxon>
        <taxon>Rhodospirillales</taxon>
        <taxon>Azospirillaceae</taxon>
        <taxon>Azospirillum</taxon>
    </lineage>
</organism>
<keyword evidence="2" id="KW-1185">Reference proteome</keyword>
<evidence type="ECO:0008006" key="3">
    <source>
        <dbReference type="Google" id="ProtNLM"/>
    </source>
</evidence>
<protein>
    <recommendedName>
        <fullName evidence="3">HNH endonuclease</fullName>
    </recommendedName>
</protein>
<comment type="caution">
    <text evidence="1">The sequence shown here is derived from an EMBL/GenBank/DDBJ whole genome shotgun (WGS) entry which is preliminary data.</text>
</comment>
<dbReference type="RefSeq" id="WP_376993320.1">
    <property type="nucleotide sequence ID" value="NZ_JBHSLC010000002.1"/>
</dbReference>
<name>A0ABW0FZC1_9PROT</name>
<dbReference type="Proteomes" id="UP001596166">
    <property type="component" value="Unassembled WGS sequence"/>
</dbReference>
<evidence type="ECO:0000313" key="2">
    <source>
        <dbReference type="Proteomes" id="UP001596166"/>
    </source>
</evidence>
<reference evidence="2" key="1">
    <citation type="journal article" date="2019" name="Int. J. Syst. Evol. Microbiol.">
        <title>The Global Catalogue of Microorganisms (GCM) 10K type strain sequencing project: providing services to taxonomists for standard genome sequencing and annotation.</title>
        <authorList>
            <consortium name="The Broad Institute Genomics Platform"/>
            <consortium name="The Broad Institute Genome Sequencing Center for Infectious Disease"/>
            <person name="Wu L."/>
            <person name="Ma J."/>
        </authorList>
    </citation>
    <scope>NUCLEOTIDE SEQUENCE [LARGE SCALE GENOMIC DNA]</scope>
    <source>
        <strain evidence="2">CCUG 58760</strain>
    </source>
</reference>